<evidence type="ECO:0000256" key="10">
    <source>
        <dbReference type="SAM" id="MobiDB-lite"/>
    </source>
</evidence>
<evidence type="ECO:0000259" key="11">
    <source>
        <dbReference type="PROSITE" id="PS50290"/>
    </source>
</evidence>
<evidence type="ECO:0000256" key="1">
    <source>
        <dbReference type="ARBA" id="ARBA00004236"/>
    </source>
</evidence>
<dbReference type="Pfam" id="PF00454">
    <property type="entry name" value="PI3_PI4_kinase"/>
    <property type="match status" value="1"/>
</dbReference>
<feature type="region of interest" description="Disordered" evidence="10">
    <location>
        <begin position="1"/>
        <end position="24"/>
    </location>
</feature>
<comment type="subcellular location">
    <subcellularLocation>
        <location evidence="1">Cell membrane</location>
    </subcellularLocation>
    <subcellularLocation>
        <location evidence="9">Membrane</location>
        <topology evidence="9">Peripheral membrane protein</topology>
    </subcellularLocation>
</comment>
<keyword evidence="8 9" id="KW-0472">Membrane</keyword>
<feature type="compositionally biased region" description="Basic and acidic residues" evidence="10">
    <location>
        <begin position="1"/>
        <end position="17"/>
    </location>
</feature>
<comment type="catalytic activity">
    <reaction evidence="9">
        <text>a 1,2-diacyl-sn-glycero-3-phospho-(1D-myo-inositol) + ATP = a 1,2-diacyl-sn-glycero-3-phospho-(1D-myo-inositol 4-phosphate) + ADP + H(+)</text>
        <dbReference type="Rhea" id="RHEA:19877"/>
        <dbReference type="ChEBI" id="CHEBI:15378"/>
        <dbReference type="ChEBI" id="CHEBI:30616"/>
        <dbReference type="ChEBI" id="CHEBI:57880"/>
        <dbReference type="ChEBI" id="CHEBI:58178"/>
        <dbReference type="ChEBI" id="CHEBI:456216"/>
        <dbReference type="EC" id="2.7.1.67"/>
    </reaction>
</comment>
<evidence type="ECO:0000256" key="5">
    <source>
        <dbReference type="ARBA" id="ARBA00022741"/>
    </source>
</evidence>
<evidence type="ECO:0000256" key="7">
    <source>
        <dbReference type="ARBA" id="ARBA00022840"/>
    </source>
</evidence>
<evidence type="ECO:0000256" key="8">
    <source>
        <dbReference type="ARBA" id="ARBA00023136"/>
    </source>
</evidence>
<dbReference type="InterPro" id="IPR000403">
    <property type="entry name" value="PI3/4_kinase_cat_dom"/>
</dbReference>
<evidence type="ECO:0000256" key="9">
    <source>
        <dbReference type="RuleBase" id="RU367084"/>
    </source>
</evidence>
<keyword evidence="5 9" id="KW-0547">Nucleotide-binding</keyword>
<dbReference type="Gene3D" id="1.10.1070.20">
    <property type="match status" value="1"/>
</dbReference>
<reference evidence="13" key="1">
    <citation type="submission" date="2025-08" db="UniProtKB">
        <authorList>
            <consortium name="RefSeq"/>
        </authorList>
    </citation>
    <scope>IDENTIFICATION</scope>
    <source>
        <tissue evidence="13">Whole body</tissue>
    </source>
</reference>
<dbReference type="InterPro" id="IPR039756">
    <property type="entry name" value="Lsb6/PI4K2"/>
</dbReference>
<keyword evidence="4 9" id="KW-0808">Transferase</keyword>
<dbReference type="GeneID" id="107067275"/>
<comment type="similarity">
    <text evidence="2 9">Belongs to the PI3/PI4-kinase family. Type II PI4K subfamily.</text>
</comment>
<evidence type="ECO:0000256" key="2">
    <source>
        <dbReference type="ARBA" id="ARBA00008941"/>
    </source>
</evidence>
<keyword evidence="6 9" id="KW-0418">Kinase</keyword>
<proteinExistence type="inferred from homology"/>
<evidence type="ECO:0000256" key="4">
    <source>
        <dbReference type="ARBA" id="ARBA00022679"/>
    </source>
</evidence>
<dbReference type="Proteomes" id="UP000694924">
    <property type="component" value="Unplaced"/>
</dbReference>
<keyword evidence="3" id="KW-1003">Cell membrane</keyword>
<dbReference type="PROSITE" id="PS50290">
    <property type="entry name" value="PI3_4_KINASE_3"/>
    <property type="match status" value="1"/>
</dbReference>
<name>A0ABM1ID33_POLDO</name>
<dbReference type="PANTHER" id="PTHR12865">
    <property type="entry name" value="PHOSPHATIDYLINOSITOL 4-KINASE TYPE-II"/>
    <property type="match status" value="1"/>
</dbReference>
<dbReference type="RefSeq" id="XP_015178120.1">
    <property type="nucleotide sequence ID" value="XM_015322634.1"/>
</dbReference>
<evidence type="ECO:0000313" key="12">
    <source>
        <dbReference type="Proteomes" id="UP000694924"/>
    </source>
</evidence>
<protein>
    <recommendedName>
        <fullName evidence="9">Phosphatidylinositol 4-kinase type 2</fullName>
        <ecNumber evidence="9">2.7.1.67</ecNumber>
    </recommendedName>
</protein>
<dbReference type="PANTHER" id="PTHR12865:SF1">
    <property type="entry name" value="PHOSPHATIDYLINOSITOL 4-KINASE TYPE 2"/>
    <property type="match status" value="1"/>
</dbReference>
<gene>
    <name evidence="13" type="primary">LOC107067275</name>
</gene>
<accession>A0ABM1ID33</accession>
<evidence type="ECO:0000256" key="6">
    <source>
        <dbReference type="ARBA" id="ARBA00022777"/>
    </source>
</evidence>
<sequence length="468" mass="53807">MSDSEQRQLHVPYREYHSQNNTNPPALIETDALVDLSVTSNSCVSRNLSTELLPDVEFVPNISSDQTIAIDSTGIDRESQPLLGRLELDVTFNRFPDDPQFSELVWQAECAIDNGIFPERIYQGSSGSYFVKNSAGKIIGVFKPKDEEPYGRLNPKWTKWMHKLCCPCCFGRSCLIPNQGYLSEAGASLVDRKLGLGIVPNTRVVKLVSKTFNYPRLDRQKARMKQAIMDQFPTVGSHFNRISLPPKVGSFQVFVDAYKDADYWLRRWEHEPLPPHLSLKFQHQFERLVILDYIIRNTDRGNDNWLIKYDNGAEKNGLERGEVKIAAIDNGLAFPFKHPDSWRAYPYHWAWLSQAKQPFSEDTRALVLPQLSDQNFVQDLCDDLYQLFKVQQDKGFDRHHFDRQMSVMRGQILNLQQALKDAKSPVQLVQMPAVIVEKAKGNGTRSLFLFSDTFTQRFQNKSPFFSWC</sequence>
<keyword evidence="7 9" id="KW-0067">ATP-binding</keyword>
<dbReference type="EC" id="2.7.1.67" evidence="9"/>
<keyword evidence="12" id="KW-1185">Reference proteome</keyword>
<feature type="domain" description="PI3K/PI4K catalytic" evidence="11">
    <location>
        <begin position="115"/>
        <end position="438"/>
    </location>
</feature>
<organism evidence="12 13">
    <name type="scientific">Polistes dominula</name>
    <name type="common">European paper wasp</name>
    <name type="synonym">Vespa dominula</name>
    <dbReference type="NCBI Taxonomy" id="743375"/>
    <lineage>
        <taxon>Eukaryota</taxon>
        <taxon>Metazoa</taxon>
        <taxon>Ecdysozoa</taxon>
        <taxon>Arthropoda</taxon>
        <taxon>Hexapoda</taxon>
        <taxon>Insecta</taxon>
        <taxon>Pterygota</taxon>
        <taxon>Neoptera</taxon>
        <taxon>Endopterygota</taxon>
        <taxon>Hymenoptera</taxon>
        <taxon>Apocrita</taxon>
        <taxon>Aculeata</taxon>
        <taxon>Vespoidea</taxon>
        <taxon>Vespidae</taxon>
        <taxon>Polistinae</taxon>
        <taxon>Polistini</taxon>
        <taxon>Polistes</taxon>
    </lineage>
</organism>
<evidence type="ECO:0000256" key="3">
    <source>
        <dbReference type="ARBA" id="ARBA00022475"/>
    </source>
</evidence>
<evidence type="ECO:0000313" key="13">
    <source>
        <dbReference type="RefSeq" id="XP_015178120.1"/>
    </source>
</evidence>